<dbReference type="Proteomes" id="UP000034508">
    <property type="component" value="Unassembled WGS sequence"/>
</dbReference>
<evidence type="ECO:0000256" key="3">
    <source>
        <dbReference type="ARBA" id="ARBA00023274"/>
    </source>
</evidence>
<organism evidence="7 8">
    <name type="scientific">Berkelbacteria bacterium GW2011_GWA1_36_9</name>
    <dbReference type="NCBI Taxonomy" id="1618331"/>
    <lineage>
        <taxon>Bacteria</taxon>
        <taxon>Candidatus Berkelbacteria</taxon>
    </lineage>
</organism>
<comment type="caution">
    <text evidence="7">The sequence shown here is derived from an EMBL/GenBank/DDBJ whole genome shotgun (WGS) entry which is preliminary data.</text>
</comment>
<dbReference type="GO" id="GO:0003735">
    <property type="term" value="F:structural constituent of ribosome"/>
    <property type="evidence" value="ECO:0007669"/>
    <property type="project" value="InterPro"/>
</dbReference>
<keyword evidence="3" id="KW-0687">Ribonucleoprotein</keyword>
<sequence>MAQVQVVLLKDVPGLGQEGELVRVKLGYFRNFLLPKKLVALPGSAPAREILSKLKEKKTEKSKKVEVKREKKVVQEKKQQVMKEKKAKLLSKKVKKVV</sequence>
<reference evidence="7 8" key="1">
    <citation type="journal article" date="2015" name="Nature">
        <title>rRNA introns, odd ribosomes, and small enigmatic genomes across a large radiation of phyla.</title>
        <authorList>
            <person name="Brown C.T."/>
            <person name="Hug L.A."/>
            <person name="Thomas B.C."/>
            <person name="Sharon I."/>
            <person name="Castelle C.J."/>
            <person name="Singh A."/>
            <person name="Wilkins M.J."/>
            <person name="Williams K.H."/>
            <person name="Banfield J.F."/>
        </authorList>
    </citation>
    <scope>NUCLEOTIDE SEQUENCE [LARGE SCALE GENOMIC DNA]</scope>
</reference>
<evidence type="ECO:0000256" key="4">
    <source>
        <dbReference type="ARBA" id="ARBA00035292"/>
    </source>
</evidence>
<dbReference type="InterPro" id="IPR036935">
    <property type="entry name" value="Ribosomal_bL9_N_sf"/>
</dbReference>
<keyword evidence="2 7" id="KW-0689">Ribosomal protein</keyword>
<evidence type="ECO:0000313" key="8">
    <source>
        <dbReference type="Proteomes" id="UP000034508"/>
    </source>
</evidence>
<dbReference type="PANTHER" id="PTHR21368">
    <property type="entry name" value="50S RIBOSOMAL PROTEIN L9"/>
    <property type="match status" value="1"/>
</dbReference>
<dbReference type="GO" id="GO:1990904">
    <property type="term" value="C:ribonucleoprotein complex"/>
    <property type="evidence" value="ECO:0007669"/>
    <property type="project" value="UniProtKB-KW"/>
</dbReference>
<dbReference type="EMBL" id="LBSM01000006">
    <property type="protein sequence ID" value="KKQ18277.1"/>
    <property type="molecule type" value="Genomic_DNA"/>
</dbReference>
<feature type="domain" description="Ribosomal protein L9" evidence="6">
    <location>
        <begin position="4"/>
        <end position="38"/>
    </location>
</feature>
<feature type="coiled-coil region" evidence="5">
    <location>
        <begin position="51"/>
        <end position="84"/>
    </location>
</feature>
<dbReference type="GO" id="GO:0005840">
    <property type="term" value="C:ribosome"/>
    <property type="evidence" value="ECO:0007669"/>
    <property type="project" value="UniProtKB-KW"/>
</dbReference>
<evidence type="ECO:0000259" key="6">
    <source>
        <dbReference type="Pfam" id="PF01281"/>
    </source>
</evidence>
<comment type="similarity">
    <text evidence="1">Belongs to the bacterial ribosomal protein bL9 family.</text>
</comment>
<evidence type="ECO:0000256" key="1">
    <source>
        <dbReference type="ARBA" id="ARBA00010605"/>
    </source>
</evidence>
<accession>A0A0G0FKK9</accession>
<dbReference type="Pfam" id="PF01281">
    <property type="entry name" value="Ribosomal_L9_N"/>
    <property type="match status" value="1"/>
</dbReference>
<evidence type="ECO:0000256" key="5">
    <source>
        <dbReference type="SAM" id="Coils"/>
    </source>
</evidence>
<dbReference type="AlphaFoldDB" id="A0A0G0FKK9"/>
<keyword evidence="5" id="KW-0175">Coiled coil</keyword>
<dbReference type="InterPro" id="IPR000244">
    <property type="entry name" value="Ribosomal_bL9"/>
</dbReference>
<name>A0A0G0FKK9_9BACT</name>
<dbReference type="SUPFAM" id="SSF55658">
    <property type="entry name" value="L9 N-domain-like"/>
    <property type="match status" value="1"/>
</dbReference>
<evidence type="ECO:0000256" key="2">
    <source>
        <dbReference type="ARBA" id="ARBA00022980"/>
    </source>
</evidence>
<gene>
    <name evidence="7" type="ORF">US31_C0006G0008</name>
</gene>
<protein>
    <recommendedName>
        <fullName evidence="4">Large ribosomal subunit protein bL9</fullName>
    </recommendedName>
</protein>
<proteinExistence type="inferred from homology"/>
<evidence type="ECO:0000313" key="7">
    <source>
        <dbReference type="EMBL" id="KKQ18277.1"/>
    </source>
</evidence>
<dbReference type="Gene3D" id="3.40.5.10">
    <property type="entry name" value="Ribosomal protein L9, N-terminal domain"/>
    <property type="match status" value="1"/>
</dbReference>
<dbReference type="InterPro" id="IPR020070">
    <property type="entry name" value="Ribosomal_bL9_N"/>
</dbReference>
<dbReference type="GO" id="GO:0006412">
    <property type="term" value="P:translation"/>
    <property type="evidence" value="ECO:0007669"/>
    <property type="project" value="InterPro"/>
</dbReference>
<dbReference type="InterPro" id="IPR009027">
    <property type="entry name" value="Ribosomal_bL9/RNase_H1_N"/>
</dbReference>